<dbReference type="InterPro" id="IPR016195">
    <property type="entry name" value="Pol/histidinol_Pase-like"/>
</dbReference>
<sequence>MFSWFKKKTKPSEAPPLLTDIHSHLLPGLDDGVQTYEQAEEVILFFQKLGYKKLITSPHVMSDAYRNTPEIILDALEKLRAYLASRNIDMALDTVAEYYLDEYMLRMVEENQKLLTFGKNYLLFETNFINEPLNLNEFIFKANTKGYKPVLAHPERYLYLQNNIEKAEDLLNRGVLFQINISSLTGHYSKNAQRTAQKLIDNGWVHMLGSDCHGMPHAQLVAAAQSTRHFQKALSLPLLNRSL</sequence>
<dbReference type="Pfam" id="PF19567">
    <property type="entry name" value="CpsB_CapC"/>
    <property type="match status" value="1"/>
</dbReference>
<name>A0ABS1KL69_9BACT</name>
<keyword evidence="6" id="KW-1185">Reference proteome</keyword>
<dbReference type="InterPro" id="IPR016667">
    <property type="entry name" value="Caps_polysacc_synth_CpsB/CapC"/>
</dbReference>
<dbReference type="Proteomes" id="UP000613030">
    <property type="component" value="Unassembled WGS sequence"/>
</dbReference>
<evidence type="ECO:0000313" key="5">
    <source>
        <dbReference type="EMBL" id="MBL0740074.1"/>
    </source>
</evidence>
<dbReference type="PIRSF" id="PIRSF016557">
    <property type="entry name" value="Caps_synth_CpsB"/>
    <property type="match status" value="1"/>
</dbReference>
<comment type="catalytic activity">
    <reaction evidence="4">
        <text>O-phospho-L-tyrosyl-[protein] + H2O = L-tyrosyl-[protein] + phosphate</text>
        <dbReference type="Rhea" id="RHEA:10684"/>
        <dbReference type="Rhea" id="RHEA-COMP:10136"/>
        <dbReference type="Rhea" id="RHEA-COMP:20101"/>
        <dbReference type="ChEBI" id="CHEBI:15377"/>
        <dbReference type="ChEBI" id="CHEBI:43474"/>
        <dbReference type="ChEBI" id="CHEBI:46858"/>
        <dbReference type="ChEBI" id="CHEBI:61978"/>
        <dbReference type="EC" id="3.1.3.48"/>
    </reaction>
</comment>
<dbReference type="Gene3D" id="3.20.20.140">
    <property type="entry name" value="Metal-dependent hydrolases"/>
    <property type="match status" value="1"/>
</dbReference>
<evidence type="ECO:0000313" key="6">
    <source>
        <dbReference type="Proteomes" id="UP000613030"/>
    </source>
</evidence>
<dbReference type="SUPFAM" id="SSF89550">
    <property type="entry name" value="PHP domain-like"/>
    <property type="match status" value="1"/>
</dbReference>
<protein>
    <recommendedName>
        <fullName evidence="2">protein-tyrosine-phosphatase</fullName>
        <ecNumber evidence="2">3.1.3.48</ecNumber>
    </recommendedName>
</protein>
<dbReference type="EMBL" id="JAERRB010000001">
    <property type="protein sequence ID" value="MBL0740074.1"/>
    <property type="molecule type" value="Genomic_DNA"/>
</dbReference>
<reference evidence="5 6" key="1">
    <citation type="submission" date="2021-01" db="EMBL/GenBank/DDBJ databases">
        <title>Chryseolinea sp. Jin1 Genome sequencing and assembly.</title>
        <authorList>
            <person name="Kim I."/>
        </authorList>
    </citation>
    <scope>NUCLEOTIDE SEQUENCE [LARGE SCALE GENOMIC DNA]</scope>
    <source>
        <strain evidence="5 6">Jin1</strain>
    </source>
</reference>
<evidence type="ECO:0000256" key="1">
    <source>
        <dbReference type="ARBA" id="ARBA00005750"/>
    </source>
</evidence>
<evidence type="ECO:0000256" key="4">
    <source>
        <dbReference type="ARBA" id="ARBA00051722"/>
    </source>
</evidence>
<evidence type="ECO:0000256" key="2">
    <source>
        <dbReference type="ARBA" id="ARBA00013064"/>
    </source>
</evidence>
<keyword evidence="3" id="KW-0378">Hydrolase</keyword>
<comment type="similarity">
    <text evidence="1">Belongs to the metallo-dependent hydrolases superfamily. CpsB/CapC family.</text>
</comment>
<comment type="caution">
    <text evidence="5">The sequence shown here is derived from an EMBL/GenBank/DDBJ whole genome shotgun (WGS) entry which is preliminary data.</text>
</comment>
<accession>A0ABS1KL69</accession>
<proteinExistence type="inferred from homology"/>
<dbReference type="PANTHER" id="PTHR39181:SF1">
    <property type="entry name" value="TYROSINE-PROTEIN PHOSPHATASE YWQE"/>
    <property type="match status" value="1"/>
</dbReference>
<evidence type="ECO:0000256" key="3">
    <source>
        <dbReference type="ARBA" id="ARBA00022801"/>
    </source>
</evidence>
<dbReference type="PANTHER" id="PTHR39181">
    <property type="entry name" value="TYROSINE-PROTEIN PHOSPHATASE YWQE"/>
    <property type="match status" value="1"/>
</dbReference>
<gene>
    <name evidence="5" type="ORF">JI741_02535</name>
</gene>
<dbReference type="RefSeq" id="WP_202007075.1">
    <property type="nucleotide sequence ID" value="NZ_JAERRB010000001.1"/>
</dbReference>
<dbReference type="EC" id="3.1.3.48" evidence="2"/>
<organism evidence="5 6">
    <name type="scientific">Chryseolinea lacunae</name>
    <dbReference type="NCBI Taxonomy" id="2801331"/>
    <lineage>
        <taxon>Bacteria</taxon>
        <taxon>Pseudomonadati</taxon>
        <taxon>Bacteroidota</taxon>
        <taxon>Cytophagia</taxon>
        <taxon>Cytophagales</taxon>
        <taxon>Fulvivirgaceae</taxon>
        <taxon>Chryseolinea</taxon>
    </lineage>
</organism>